<dbReference type="Pfam" id="PF12802">
    <property type="entry name" value="MarR_2"/>
    <property type="match status" value="1"/>
</dbReference>
<accession>A0A356LLP2</accession>
<feature type="region of interest" description="Disordered" evidence="1">
    <location>
        <begin position="1"/>
        <end position="20"/>
    </location>
</feature>
<dbReference type="PANTHER" id="PTHR33164">
    <property type="entry name" value="TRANSCRIPTIONAL REGULATOR, MARR FAMILY"/>
    <property type="match status" value="1"/>
</dbReference>
<evidence type="ECO:0000313" key="3">
    <source>
        <dbReference type="EMBL" id="HBP31940.1"/>
    </source>
</evidence>
<feature type="domain" description="HTH marR-type" evidence="2">
    <location>
        <begin position="22"/>
        <end position="154"/>
    </location>
</feature>
<protein>
    <submittedName>
        <fullName evidence="3">MarR family transcriptional regulator</fullName>
    </submittedName>
</protein>
<dbReference type="PROSITE" id="PS50995">
    <property type="entry name" value="HTH_MARR_2"/>
    <property type="match status" value="1"/>
</dbReference>
<gene>
    <name evidence="3" type="ORF">DD666_21340</name>
</gene>
<comment type="caution">
    <text evidence="3">The sequence shown here is derived from an EMBL/GenBank/DDBJ whole genome shotgun (WGS) entry which is preliminary data.</text>
</comment>
<sequence length="160" mass="17496">MSRKNEQPETEAGHSSAPYDVTQQVGHLLRKAVQRHTAIFQQNVGDEQLTAIQFVTLCALRDRGRSSQAELVEATAIDQATIRGIINRLKARGLIALSPGKLDKRKVIASLTAEGQALLSRTIPRAQEISRLTMGQLNPAEQVAILYLLQKMNASGLEGE</sequence>
<dbReference type="InterPro" id="IPR036388">
    <property type="entry name" value="WH-like_DNA-bd_sf"/>
</dbReference>
<dbReference type="InterPro" id="IPR000835">
    <property type="entry name" value="HTH_MarR-typ"/>
</dbReference>
<dbReference type="AlphaFoldDB" id="A0A356LLP2"/>
<reference evidence="3 4" key="1">
    <citation type="journal article" date="2018" name="Nat. Biotechnol.">
        <title>A standardized bacterial taxonomy based on genome phylogeny substantially revises the tree of life.</title>
        <authorList>
            <person name="Parks D.H."/>
            <person name="Chuvochina M."/>
            <person name="Waite D.W."/>
            <person name="Rinke C."/>
            <person name="Skarshewski A."/>
            <person name="Chaumeil P.A."/>
            <person name="Hugenholtz P."/>
        </authorList>
    </citation>
    <scope>NUCLEOTIDE SEQUENCE [LARGE SCALE GENOMIC DNA]</scope>
    <source>
        <strain evidence="3">UBA10707</strain>
    </source>
</reference>
<evidence type="ECO:0000256" key="1">
    <source>
        <dbReference type="SAM" id="MobiDB-lite"/>
    </source>
</evidence>
<dbReference type="PRINTS" id="PR00598">
    <property type="entry name" value="HTHMARR"/>
</dbReference>
<dbReference type="SMART" id="SM00347">
    <property type="entry name" value="HTH_MARR"/>
    <property type="match status" value="1"/>
</dbReference>
<dbReference type="SUPFAM" id="SSF46785">
    <property type="entry name" value="Winged helix' DNA-binding domain"/>
    <property type="match status" value="1"/>
</dbReference>
<dbReference type="PANTHER" id="PTHR33164:SF95">
    <property type="entry name" value="TRANSCRIPTIONAL REGULATOR"/>
    <property type="match status" value="1"/>
</dbReference>
<dbReference type="EMBL" id="DOEK01000046">
    <property type="protein sequence ID" value="HBP31940.1"/>
    <property type="molecule type" value="Genomic_DNA"/>
</dbReference>
<dbReference type="Gene3D" id="1.10.10.10">
    <property type="entry name" value="Winged helix-like DNA-binding domain superfamily/Winged helix DNA-binding domain"/>
    <property type="match status" value="1"/>
</dbReference>
<dbReference type="InterPro" id="IPR039422">
    <property type="entry name" value="MarR/SlyA-like"/>
</dbReference>
<dbReference type="Proteomes" id="UP000264036">
    <property type="component" value="Unassembled WGS sequence"/>
</dbReference>
<organism evidence="3 4">
    <name type="scientific">Advenella kashmirensis</name>
    <dbReference type="NCBI Taxonomy" id="310575"/>
    <lineage>
        <taxon>Bacteria</taxon>
        <taxon>Pseudomonadati</taxon>
        <taxon>Pseudomonadota</taxon>
        <taxon>Betaproteobacteria</taxon>
        <taxon>Burkholderiales</taxon>
        <taxon>Alcaligenaceae</taxon>
    </lineage>
</organism>
<dbReference type="InterPro" id="IPR036390">
    <property type="entry name" value="WH_DNA-bd_sf"/>
</dbReference>
<evidence type="ECO:0000313" key="4">
    <source>
        <dbReference type="Proteomes" id="UP000264036"/>
    </source>
</evidence>
<dbReference type="GO" id="GO:0006950">
    <property type="term" value="P:response to stress"/>
    <property type="evidence" value="ECO:0007669"/>
    <property type="project" value="TreeGrafter"/>
</dbReference>
<evidence type="ECO:0000259" key="2">
    <source>
        <dbReference type="PROSITE" id="PS50995"/>
    </source>
</evidence>
<name>A0A356LLP2_9BURK</name>
<dbReference type="GO" id="GO:0003700">
    <property type="term" value="F:DNA-binding transcription factor activity"/>
    <property type="evidence" value="ECO:0007669"/>
    <property type="project" value="InterPro"/>
</dbReference>
<proteinExistence type="predicted"/>